<feature type="compositionally biased region" description="Basic and acidic residues" evidence="11">
    <location>
        <begin position="92"/>
        <end position="102"/>
    </location>
</feature>
<keyword evidence="10" id="KW-0539">Nucleus</keyword>
<evidence type="ECO:0000256" key="1">
    <source>
        <dbReference type="ARBA" id="ARBA00004324"/>
    </source>
</evidence>
<evidence type="ECO:0000256" key="2">
    <source>
        <dbReference type="ARBA" id="ARBA00004642"/>
    </source>
</evidence>
<keyword evidence="8" id="KW-0862">Zinc</keyword>
<evidence type="ECO:0000256" key="7">
    <source>
        <dbReference type="ARBA" id="ARBA00022771"/>
    </source>
</evidence>
<dbReference type="GO" id="GO:0008270">
    <property type="term" value="F:zinc ion binding"/>
    <property type="evidence" value="ECO:0007669"/>
    <property type="project" value="UniProtKB-KW"/>
</dbReference>
<evidence type="ECO:0000256" key="5">
    <source>
        <dbReference type="ARBA" id="ARBA00022723"/>
    </source>
</evidence>
<feature type="domain" description="Sodium channel modifier 1 acidic C-terminal" evidence="13">
    <location>
        <begin position="202"/>
        <end position="247"/>
    </location>
</feature>
<sequence length="251" mass="28390">MSFKRDGDDSNLLHNLTHQRVRELLSSHIPQDEAKLLSNGRLACMICLHRPVFDTINMLAMHRRGKRHLYELSKHIQCQEQSAMKVLRRSHPLTEEASDKPDLTSSPMLGARHTRPARNRRKPILEILPSSKVISPEVAEPKSASATVRLYLKSMTRKSSLDRVVEKSRESYGAGLVPSRPQHCVAVPECDPVQLVDKPAAPTQSPSQDYELKLRMSGWIKDQMGKWIKDPNVEFDSDEEETPTPPPPPPT</sequence>
<evidence type="ECO:0000313" key="14">
    <source>
        <dbReference type="EMBL" id="JAT11133.1"/>
    </source>
</evidence>
<evidence type="ECO:0000256" key="3">
    <source>
        <dbReference type="ARBA" id="ARBA00020620"/>
    </source>
</evidence>
<dbReference type="PANTHER" id="PTHR32297">
    <property type="entry name" value="SODIUM CHANNEL MODIFIER 1"/>
    <property type="match status" value="1"/>
</dbReference>
<proteinExistence type="predicted"/>
<gene>
    <name evidence="14" type="ORF">g.10310</name>
</gene>
<feature type="compositionally biased region" description="Basic residues" evidence="11">
    <location>
        <begin position="112"/>
        <end position="121"/>
    </location>
</feature>
<dbReference type="GO" id="GO:0005681">
    <property type="term" value="C:spliceosomal complex"/>
    <property type="evidence" value="ECO:0007669"/>
    <property type="project" value="UniProtKB-KW"/>
</dbReference>
<keyword evidence="4" id="KW-0507">mRNA processing</keyword>
<comment type="subcellular location">
    <subcellularLocation>
        <location evidence="1">Nucleus speckle</location>
    </subcellularLocation>
    <subcellularLocation>
        <location evidence="2">Nucleus</location>
        <location evidence="2">Nucleoplasm</location>
    </subcellularLocation>
</comment>
<keyword evidence="6" id="KW-0747">Spliceosome</keyword>
<protein>
    <recommendedName>
        <fullName evidence="3">Sodium channel modifier 1</fullName>
    </recommendedName>
</protein>
<evidence type="ECO:0000256" key="6">
    <source>
        <dbReference type="ARBA" id="ARBA00022728"/>
    </source>
</evidence>
<evidence type="ECO:0000259" key="13">
    <source>
        <dbReference type="Pfam" id="PF15805"/>
    </source>
</evidence>
<dbReference type="InterPro" id="IPR031625">
    <property type="entry name" value="SCNM1_acidic"/>
</dbReference>
<keyword evidence="9" id="KW-0508">mRNA splicing</keyword>
<evidence type="ECO:0000256" key="8">
    <source>
        <dbReference type="ARBA" id="ARBA00022833"/>
    </source>
</evidence>
<dbReference type="Pfam" id="PF15805">
    <property type="entry name" value="SCNM1_acidic"/>
    <property type="match status" value="1"/>
</dbReference>
<feature type="region of interest" description="Disordered" evidence="11">
    <location>
        <begin position="91"/>
        <end position="121"/>
    </location>
</feature>
<keyword evidence="5" id="KW-0479">Metal-binding</keyword>
<dbReference type="GO" id="GO:0006397">
    <property type="term" value="P:mRNA processing"/>
    <property type="evidence" value="ECO:0007669"/>
    <property type="project" value="UniProtKB-KW"/>
</dbReference>
<organism evidence="14">
    <name type="scientific">Graphocephala atropunctata</name>
    <dbReference type="NCBI Taxonomy" id="36148"/>
    <lineage>
        <taxon>Eukaryota</taxon>
        <taxon>Metazoa</taxon>
        <taxon>Ecdysozoa</taxon>
        <taxon>Arthropoda</taxon>
        <taxon>Hexapoda</taxon>
        <taxon>Insecta</taxon>
        <taxon>Pterygota</taxon>
        <taxon>Neoptera</taxon>
        <taxon>Paraneoptera</taxon>
        <taxon>Hemiptera</taxon>
        <taxon>Auchenorrhyncha</taxon>
        <taxon>Membracoidea</taxon>
        <taxon>Cicadellidae</taxon>
        <taxon>Cicadellinae</taxon>
        <taxon>Cicadellini</taxon>
        <taxon>Graphocephala</taxon>
    </lineage>
</organism>
<dbReference type="GO" id="GO:0016607">
    <property type="term" value="C:nuclear speck"/>
    <property type="evidence" value="ECO:0007669"/>
    <property type="project" value="UniProtKB-SubCell"/>
</dbReference>
<evidence type="ECO:0000256" key="9">
    <source>
        <dbReference type="ARBA" id="ARBA00023187"/>
    </source>
</evidence>
<dbReference type="GO" id="GO:0008380">
    <property type="term" value="P:RNA splicing"/>
    <property type="evidence" value="ECO:0007669"/>
    <property type="project" value="UniProtKB-KW"/>
</dbReference>
<dbReference type="EMBL" id="GEBQ01028844">
    <property type="protein sequence ID" value="JAT11133.1"/>
    <property type="molecule type" value="Transcribed_RNA"/>
</dbReference>
<feature type="domain" description="Sodium channel modifier 1 zinc-finger" evidence="12">
    <location>
        <begin position="44"/>
        <end position="69"/>
    </location>
</feature>
<evidence type="ECO:0000259" key="12">
    <source>
        <dbReference type="Pfam" id="PF15803"/>
    </source>
</evidence>
<feature type="compositionally biased region" description="Acidic residues" evidence="11">
    <location>
        <begin position="233"/>
        <end position="242"/>
    </location>
</feature>
<dbReference type="AlphaFoldDB" id="A0A1B6KI64"/>
<keyword evidence="7" id="KW-0863">Zinc-finger</keyword>
<dbReference type="Pfam" id="PF15803">
    <property type="entry name" value="zf-SCNM1"/>
    <property type="match status" value="1"/>
</dbReference>
<evidence type="ECO:0000256" key="10">
    <source>
        <dbReference type="ARBA" id="ARBA00023242"/>
    </source>
</evidence>
<dbReference type="PANTHER" id="PTHR32297:SF1">
    <property type="entry name" value="SODIUM CHANNEL MODIFIER 1"/>
    <property type="match status" value="1"/>
</dbReference>
<evidence type="ECO:0000256" key="11">
    <source>
        <dbReference type="SAM" id="MobiDB-lite"/>
    </source>
</evidence>
<accession>A0A1B6KI64</accession>
<evidence type="ECO:0000256" key="4">
    <source>
        <dbReference type="ARBA" id="ARBA00022664"/>
    </source>
</evidence>
<name>A0A1B6KI64_9HEMI</name>
<dbReference type="InterPro" id="IPR033570">
    <property type="entry name" value="SCNM1"/>
</dbReference>
<dbReference type="InterPro" id="IPR031622">
    <property type="entry name" value="Znf-SCNM1"/>
</dbReference>
<reference evidence="14" key="1">
    <citation type="submission" date="2015-11" db="EMBL/GenBank/DDBJ databases">
        <title>De novo transcriptome assembly of four potential Pierce s Disease insect vectors from Arizona vineyards.</title>
        <authorList>
            <person name="Tassone E.E."/>
        </authorList>
    </citation>
    <scope>NUCLEOTIDE SEQUENCE</scope>
</reference>
<feature type="region of interest" description="Disordered" evidence="11">
    <location>
        <begin position="227"/>
        <end position="251"/>
    </location>
</feature>